<feature type="compositionally biased region" description="Low complexity" evidence="3">
    <location>
        <begin position="403"/>
        <end position="413"/>
    </location>
</feature>
<evidence type="ECO:0000256" key="3">
    <source>
        <dbReference type="SAM" id="MobiDB-lite"/>
    </source>
</evidence>
<dbReference type="Pfam" id="PF13439">
    <property type="entry name" value="Glyco_transf_4"/>
    <property type="match status" value="1"/>
</dbReference>
<accession>A0A2U1T125</accession>
<dbReference type="Gene3D" id="3.40.50.2000">
    <property type="entry name" value="Glycogen Phosphorylase B"/>
    <property type="match status" value="2"/>
</dbReference>
<dbReference type="SUPFAM" id="SSF53756">
    <property type="entry name" value="UDP-Glycosyltransferase/glycogen phosphorylase"/>
    <property type="match status" value="1"/>
</dbReference>
<dbReference type="EMBL" id="QEEX01000001">
    <property type="protein sequence ID" value="PWB97568.1"/>
    <property type="molecule type" value="Genomic_DNA"/>
</dbReference>
<reference evidence="7" key="1">
    <citation type="submission" date="2018-04" db="EMBL/GenBank/DDBJ databases">
        <authorList>
            <person name="Liu S."/>
            <person name="Wang Z."/>
            <person name="Li J."/>
        </authorList>
    </citation>
    <scope>NUCLEOTIDE SEQUENCE [LARGE SCALE GENOMIC DNA]</scope>
    <source>
        <strain evidence="7">S1194</strain>
    </source>
</reference>
<keyword evidence="7" id="KW-1185">Reference proteome</keyword>
<dbReference type="OrthoDB" id="8878585at2"/>
<dbReference type="Pfam" id="PF00534">
    <property type="entry name" value="Glycos_transf_1"/>
    <property type="match status" value="1"/>
</dbReference>
<proteinExistence type="predicted"/>
<dbReference type="KEGG" id="salc:C2138_11680"/>
<dbReference type="PANTHER" id="PTHR12526:SF635">
    <property type="entry name" value="GLYCOSYL TRANSFERASE GROUP 1"/>
    <property type="match status" value="1"/>
</dbReference>
<dbReference type="GO" id="GO:0016757">
    <property type="term" value="F:glycosyltransferase activity"/>
    <property type="evidence" value="ECO:0007669"/>
    <property type="project" value="UniProtKB-KW"/>
</dbReference>
<dbReference type="InterPro" id="IPR028098">
    <property type="entry name" value="Glyco_trans_4-like_N"/>
</dbReference>
<protein>
    <submittedName>
        <fullName evidence="6">Glycosyltransferase family 1 protein</fullName>
    </submittedName>
</protein>
<keyword evidence="1" id="KW-0328">Glycosyltransferase</keyword>
<dbReference type="PANTHER" id="PTHR12526">
    <property type="entry name" value="GLYCOSYLTRANSFERASE"/>
    <property type="match status" value="1"/>
</dbReference>
<evidence type="ECO:0000256" key="1">
    <source>
        <dbReference type="ARBA" id="ARBA00022676"/>
    </source>
</evidence>
<feature type="domain" description="Glycosyltransferase subfamily 4-like N-terminal" evidence="5">
    <location>
        <begin position="34"/>
        <end position="194"/>
    </location>
</feature>
<evidence type="ECO:0000313" key="6">
    <source>
        <dbReference type="EMBL" id="PWB97568.1"/>
    </source>
</evidence>
<comment type="caution">
    <text evidence="6">The sequence shown here is derived from an EMBL/GenBank/DDBJ whole genome shotgun (WGS) entry which is preliminary data.</text>
</comment>
<gene>
    <name evidence="6" type="ORF">DF220_06795</name>
</gene>
<dbReference type="AlphaFoldDB" id="A0A2U1T125"/>
<feature type="region of interest" description="Disordered" evidence="3">
    <location>
        <begin position="391"/>
        <end position="413"/>
    </location>
</feature>
<dbReference type="CDD" id="cd03811">
    <property type="entry name" value="GT4_GT28_WabH-like"/>
    <property type="match status" value="1"/>
</dbReference>
<dbReference type="InterPro" id="IPR001296">
    <property type="entry name" value="Glyco_trans_1"/>
</dbReference>
<dbReference type="Proteomes" id="UP000244978">
    <property type="component" value="Unassembled WGS sequence"/>
</dbReference>
<evidence type="ECO:0000313" key="7">
    <source>
        <dbReference type="Proteomes" id="UP000244978"/>
    </source>
</evidence>
<keyword evidence="2 6" id="KW-0808">Transferase</keyword>
<sequence length="413" mass="43962">MTNRKATRASSTTGVRGTTVLLAHPGAELYGSDRMLLESASALLDEKARVVVALPSLGPLADMLTNRGAEVIVCRTGVLRKSALSPVGLARLAVDTAGGMIDAWRAVTRFKPQRIYVSTLTIPLWIGIARLRRVPVVAHVHEAESSAPGLQRAALAAPLLAADTVIANSEFSVEVLGDSFNSLGRRTTVVHNGVPGPSRPVQARKVLDSALKIAYVGRLSPRKGVDVAIEAVRLLTEAGVDVRLTLIGTAFSGYEWYEQLLRRTVTESGLSDRVAFLGFQSPVFSRITEADVVVVPSRVDEPFGNTAVEALLCGRPVIASATSGLLEATAGYRSARTVAPGDATSLARSLAEVASNWQYMRTAAWRDVALAEHRHSPSTYRHRVAATLGGLPPRRWKHHPERVGGVAAAGGAQ</sequence>
<evidence type="ECO:0000259" key="5">
    <source>
        <dbReference type="Pfam" id="PF13439"/>
    </source>
</evidence>
<organism evidence="6 7">
    <name type="scientific">Homoserinimonas hongtaonis</name>
    <dbReference type="NCBI Taxonomy" id="2079791"/>
    <lineage>
        <taxon>Bacteria</taxon>
        <taxon>Bacillati</taxon>
        <taxon>Actinomycetota</taxon>
        <taxon>Actinomycetes</taxon>
        <taxon>Micrococcales</taxon>
        <taxon>Microbacteriaceae</taxon>
        <taxon>Homoserinimonas</taxon>
    </lineage>
</organism>
<evidence type="ECO:0000259" key="4">
    <source>
        <dbReference type="Pfam" id="PF00534"/>
    </source>
</evidence>
<dbReference type="RefSeq" id="WP_108518040.1">
    <property type="nucleotide sequence ID" value="NZ_CP026951.1"/>
</dbReference>
<name>A0A2U1T125_9MICO</name>
<evidence type="ECO:0000256" key="2">
    <source>
        <dbReference type="ARBA" id="ARBA00022679"/>
    </source>
</evidence>
<feature type="domain" description="Glycosyl transferase family 1" evidence="4">
    <location>
        <begin position="211"/>
        <end position="358"/>
    </location>
</feature>